<dbReference type="AlphaFoldDB" id="A0A9P8PSC6"/>
<evidence type="ECO:0000313" key="1">
    <source>
        <dbReference type="EMBL" id="KAH3676722.1"/>
    </source>
</evidence>
<reference evidence="1" key="1">
    <citation type="journal article" date="2021" name="Open Biol.">
        <title>Shared evolutionary footprints suggest mitochondrial oxidative damage underlies multiple complex I losses in fungi.</title>
        <authorList>
            <person name="Schikora-Tamarit M.A."/>
            <person name="Marcet-Houben M."/>
            <person name="Nosek J."/>
            <person name="Gabaldon T."/>
        </authorList>
    </citation>
    <scope>NUCLEOTIDE SEQUENCE</scope>
    <source>
        <strain evidence="1">NCAIM Y.01608</strain>
    </source>
</reference>
<proteinExistence type="predicted"/>
<keyword evidence="2" id="KW-1185">Reference proteome</keyword>
<sequence>MMSTNGGIVDPMITRVNIVLMTELNTAANTRGNAESILDMSWLNLLMTLPSGVVSKNDIGDASTAVAISLCNFFDARIEHQLHMIMALKSVNKPELTPNRAYTPTYRPTWSLEPVLSLCSPQCFSQ</sequence>
<protein>
    <submittedName>
        <fullName evidence="1">Uncharacterized protein</fullName>
    </submittedName>
</protein>
<organism evidence="1 2">
    <name type="scientific">Ogataea polymorpha</name>
    <dbReference type="NCBI Taxonomy" id="460523"/>
    <lineage>
        <taxon>Eukaryota</taxon>
        <taxon>Fungi</taxon>
        <taxon>Dikarya</taxon>
        <taxon>Ascomycota</taxon>
        <taxon>Saccharomycotina</taxon>
        <taxon>Pichiomycetes</taxon>
        <taxon>Pichiales</taxon>
        <taxon>Pichiaceae</taxon>
        <taxon>Ogataea</taxon>
    </lineage>
</organism>
<comment type="caution">
    <text evidence="1">The sequence shown here is derived from an EMBL/GenBank/DDBJ whole genome shotgun (WGS) entry which is preliminary data.</text>
</comment>
<name>A0A9P8PSC6_9ASCO</name>
<reference evidence="1" key="2">
    <citation type="submission" date="2021-01" db="EMBL/GenBank/DDBJ databases">
        <authorList>
            <person name="Schikora-Tamarit M.A."/>
        </authorList>
    </citation>
    <scope>NUCLEOTIDE SEQUENCE</scope>
    <source>
        <strain evidence="1">NCAIM Y.01608</strain>
    </source>
</reference>
<dbReference type="Proteomes" id="UP000788993">
    <property type="component" value="Unassembled WGS sequence"/>
</dbReference>
<gene>
    <name evidence="1" type="ORF">OGATHE_001212</name>
</gene>
<dbReference type="EMBL" id="JAEUBD010000146">
    <property type="protein sequence ID" value="KAH3676722.1"/>
    <property type="molecule type" value="Genomic_DNA"/>
</dbReference>
<evidence type="ECO:0000313" key="2">
    <source>
        <dbReference type="Proteomes" id="UP000788993"/>
    </source>
</evidence>
<accession>A0A9P8PSC6</accession>